<organism evidence="2 3">
    <name type="scientific">Dyella telluris</name>
    <dbReference type="NCBI Taxonomy" id="2763498"/>
    <lineage>
        <taxon>Bacteria</taxon>
        <taxon>Pseudomonadati</taxon>
        <taxon>Pseudomonadota</taxon>
        <taxon>Gammaproteobacteria</taxon>
        <taxon>Lysobacterales</taxon>
        <taxon>Rhodanobacteraceae</taxon>
        <taxon>Dyella</taxon>
    </lineage>
</organism>
<feature type="signal peptide" evidence="1">
    <location>
        <begin position="1"/>
        <end position="29"/>
    </location>
</feature>
<sequence length="155" mass="16334">MHHASSRRFGFWLATGLLAASLTSMNAMADGALPATGLGQSWPNTTDVSASPHWHVYVFQRNGVRYVQVNDLNGKVRGAVAASNGHFLTLPLGSDATRVATPDEPLPASGSTTGEIVYQDSSVKVLVAPQATGVARVYVAATDCHDPIECSSRIN</sequence>
<dbReference type="RefSeq" id="WP_187056948.1">
    <property type="nucleotide sequence ID" value="NZ_CP060412.1"/>
</dbReference>
<protein>
    <submittedName>
        <fullName evidence="2">Uncharacterized protein</fullName>
    </submittedName>
</protein>
<keyword evidence="3" id="KW-1185">Reference proteome</keyword>
<dbReference type="KEGG" id="dtl:H8F01_21035"/>
<gene>
    <name evidence="2" type="ORF">H8F01_21035</name>
</gene>
<dbReference type="AlphaFoldDB" id="A0A7G8Q3X8"/>
<accession>A0A7G8Q3X8</accession>
<feature type="chain" id="PRO_5028907327" evidence="1">
    <location>
        <begin position="30"/>
        <end position="155"/>
    </location>
</feature>
<dbReference type="EMBL" id="CP060412">
    <property type="protein sequence ID" value="QNK01486.1"/>
    <property type="molecule type" value="Genomic_DNA"/>
</dbReference>
<evidence type="ECO:0000313" key="3">
    <source>
        <dbReference type="Proteomes" id="UP000515873"/>
    </source>
</evidence>
<evidence type="ECO:0000313" key="2">
    <source>
        <dbReference type="EMBL" id="QNK01486.1"/>
    </source>
</evidence>
<proteinExistence type="predicted"/>
<evidence type="ECO:0000256" key="1">
    <source>
        <dbReference type="SAM" id="SignalP"/>
    </source>
</evidence>
<dbReference type="Proteomes" id="UP000515873">
    <property type="component" value="Chromosome"/>
</dbReference>
<keyword evidence="1" id="KW-0732">Signal</keyword>
<reference evidence="2 3" key="1">
    <citation type="submission" date="2020-08" db="EMBL/GenBank/DDBJ databases">
        <title>Dyella sp. G9 isolated from forest soil.</title>
        <authorList>
            <person name="Fu J."/>
            <person name="Qiu L."/>
        </authorList>
    </citation>
    <scope>NUCLEOTIDE SEQUENCE [LARGE SCALE GENOMIC DNA]</scope>
    <source>
        <strain evidence="2 3">G9</strain>
    </source>
</reference>
<name>A0A7G8Q3X8_9GAMM</name>